<dbReference type="GO" id="GO:0006508">
    <property type="term" value="P:proteolysis"/>
    <property type="evidence" value="ECO:0007669"/>
    <property type="project" value="UniProtKB-KW"/>
</dbReference>
<reference evidence="4" key="1">
    <citation type="journal article" date="2019" name="Int. J. Syst. Evol. Microbiol.">
        <title>The Global Catalogue of Microorganisms (GCM) 10K type strain sequencing project: providing services to taxonomists for standard genome sequencing and annotation.</title>
        <authorList>
            <consortium name="The Broad Institute Genomics Platform"/>
            <consortium name="The Broad Institute Genome Sequencing Center for Infectious Disease"/>
            <person name="Wu L."/>
            <person name="Ma J."/>
        </authorList>
    </citation>
    <scope>NUCLEOTIDE SEQUENCE [LARGE SCALE GENOMIC DNA]</scope>
    <source>
        <strain evidence="4">CGMCC 4.7329</strain>
    </source>
</reference>
<name>A0ABQ2K806_9NOCA</name>
<accession>A0ABQ2K806</accession>
<dbReference type="Pfam" id="PF02861">
    <property type="entry name" value="Clp_N"/>
    <property type="match status" value="2"/>
</dbReference>
<keyword evidence="4" id="KW-1185">Reference proteome</keyword>
<keyword evidence="1" id="KW-0677">Repeat</keyword>
<protein>
    <submittedName>
        <fullName evidence="3">Clp protease</fullName>
    </submittedName>
</protein>
<dbReference type="GO" id="GO:0008233">
    <property type="term" value="F:peptidase activity"/>
    <property type="evidence" value="ECO:0007669"/>
    <property type="project" value="UniProtKB-KW"/>
</dbReference>
<dbReference type="InterPro" id="IPR004176">
    <property type="entry name" value="Clp_R_N"/>
</dbReference>
<dbReference type="Gene3D" id="1.10.1780.10">
    <property type="entry name" value="Clp, N-terminal domain"/>
    <property type="match status" value="2"/>
</dbReference>
<organism evidence="3 4">
    <name type="scientific">Nocardia rhizosphaerihabitans</name>
    <dbReference type="NCBI Taxonomy" id="1691570"/>
    <lineage>
        <taxon>Bacteria</taxon>
        <taxon>Bacillati</taxon>
        <taxon>Actinomycetota</taxon>
        <taxon>Actinomycetes</taxon>
        <taxon>Mycobacteriales</taxon>
        <taxon>Nocardiaceae</taxon>
        <taxon>Nocardia</taxon>
    </lineage>
</organism>
<dbReference type="InterPro" id="IPR036628">
    <property type="entry name" value="Clp_N_dom_sf"/>
</dbReference>
<keyword evidence="3" id="KW-0645">Protease</keyword>
<proteinExistence type="predicted"/>
<evidence type="ECO:0000256" key="1">
    <source>
        <dbReference type="PROSITE-ProRule" id="PRU01251"/>
    </source>
</evidence>
<evidence type="ECO:0000313" key="3">
    <source>
        <dbReference type="EMBL" id="GGN73315.1"/>
    </source>
</evidence>
<dbReference type="SUPFAM" id="SSF81923">
    <property type="entry name" value="Double Clp-N motif"/>
    <property type="match status" value="1"/>
</dbReference>
<evidence type="ECO:0000313" key="4">
    <source>
        <dbReference type="Proteomes" id="UP000658127"/>
    </source>
</evidence>
<dbReference type="PROSITE" id="PS51903">
    <property type="entry name" value="CLP_R"/>
    <property type="match status" value="1"/>
</dbReference>
<feature type="domain" description="Clp R" evidence="2">
    <location>
        <begin position="2"/>
        <end position="191"/>
    </location>
</feature>
<keyword evidence="3" id="KW-0378">Hydrolase</keyword>
<dbReference type="EMBL" id="BMNE01000002">
    <property type="protein sequence ID" value="GGN73315.1"/>
    <property type="molecule type" value="Genomic_DNA"/>
</dbReference>
<sequence>MFEKFTRQARVAVVSAQDDAKELGAKQIGPEHVLLGVVSNAEPGLRTVLDARGVTADGVRTALAERASVTPLGADDAEALRSIGIDLDAVQASIAENFGPDAWGRAEPEAKRGVFGRLLGSGHIPFTGTAKKTLELALREAIHRKEREISTAYLLLGILRAADPATTDLLGGRDGVSALRTDIYGMLDQAA</sequence>
<dbReference type="Proteomes" id="UP000658127">
    <property type="component" value="Unassembled WGS sequence"/>
</dbReference>
<evidence type="ECO:0000259" key="2">
    <source>
        <dbReference type="PROSITE" id="PS51903"/>
    </source>
</evidence>
<dbReference type="RefSeq" id="WP_189025547.1">
    <property type="nucleotide sequence ID" value="NZ_BMNE01000002.1"/>
</dbReference>
<gene>
    <name evidence="3" type="ORF">GCM10011610_15640</name>
</gene>
<comment type="caution">
    <text evidence="3">The sequence shown here is derived from an EMBL/GenBank/DDBJ whole genome shotgun (WGS) entry which is preliminary data.</text>
</comment>